<sequence>MMVYLMVFICRCMKDDGTSTCTGVKDSSQWPSWAVYVIAGGAAAVVFLAFLLTVCVVLRRKNYTKDYDCQSEKSELEQEFDPYGRFNKRTNSSTAYQLQEVLDNYIEGSTVNK</sequence>
<evidence type="ECO:0000313" key="2">
    <source>
        <dbReference type="Proteomes" id="UP000001554"/>
    </source>
</evidence>
<gene>
    <name evidence="3" type="primary">LOC118431720</name>
</gene>
<evidence type="ECO:0000256" key="1">
    <source>
        <dbReference type="SAM" id="Phobius"/>
    </source>
</evidence>
<reference evidence="3" key="2">
    <citation type="submission" date="2025-08" db="UniProtKB">
        <authorList>
            <consortium name="RefSeq"/>
        </authorList>
    </citation>
    <scope>IDENTIFICATION</scope>
    <source>
        <strain evidence="3">S238N-H82</strain>
        <tissue evidence="3">Testes</tissue>
    </source>
</reference>
<dbReference type="AlphaFoldDB" id="A0A9J7NAC4"/>
<protein>
    <submittedName>
        <fullName evidence="3">Uncharacterized protein LOC118431720 isoform X2</fullName>
    </submittedName>
</protein>
<accession>A0A9J7NAC4</accession>
<keyword evidence="1" id="KW-1133">Transmembrane helix</keyword>
<feature type="transmembrane region" description="Helical" evidence="1">
    <location>
        <begin position="33"/>
        <end position="58"/>
    </location>
</feature>
<keyword evidence="1" id="KW-0472">Membrane</keyword>
<organism evidence="2 3">
    <name type="scientific">Branchiostoma floridae</name>
    <name type="common">Florida lancelet</name>
    <name type="synonym">Amphioxus</name>
    <dbReference type="NCBI Taxonomy" id="7739"/>
    <lineage>
        <taxon>Eukaryota</taxon>
        <taxon>Metazoa</taxon>
        <taxon>Chordata</taxon>
        <taxon>Cephalochordata</taxon>
        <taxon>Leptocardii</taxon>
        <taxon>Amphioxiformes</taxon>
        <taxon>Branchiostomatidae</taxon>
        <taxon>Branchiostoma</taxon>
    </lineage>
</organism>
<dbReference type="RefSeq" id="XP_035698882.1">
    <property type="nucleotide sequence ID" value="XM_035842989.1"/>
</dbReference>
<evidence type="ECO:0000313" key="3">
    <source>
        <dbReference type="RefSeq" id="XP_035698882.1"/>
    </source>
</evidence>
<keyword evidence="2" id="KW-1185">Reference proteome</keyword>
<keyword evidence="1" id="KW-0812">Transmembrane</keyword>
<proteinExistence type="predicted"/>
<name>A0A9J7NAC4_BRAFL</name>
<reference evidence="2" key="1">
    <citation type="journal article" date="2020" name="Nat. Ecol. Evol.">
        <title>Deeply conserved synteny resolves early events in vertebrate evolution.</title>
        <authorList>
            <person name="Simakov O."/>
            <person name="Marletaz F."/>
            <person name="Yue J.X."/>
            <person name="O'Connell B."/>
            <person name="Jenkins J."/>
            <person name="Brandt A."/>
            <person name="Calef R."/>
            <person name="Tung C.H."/>
            <person name="Huang T.K."/>
            <person name="Schmutz J."/>
            <person name="Satoh N."/>
            <person name="Yu J.K."/>
            <person name="Putnam N.H."/>
            <person name="Green R.E."/>
            <person name="Rokhsar D.S."/>
        </authorList>
    </citation>
    <scope>NUCLEOTIDE SEQUENCE [LARGE SCALE GENOMIC DNA]</scope>
    <source>
        <strain evidence="2">S238N-H82</strain>
    </source>
</reference>
<dbReference type="Proteomes" id="UP000001554">
    <property type="component" value="Chromosome 15"/>
</dbReference>
<dbReference type="GeneID" id="118431720"/>